<sequence length="365" mass="36727">MGGSNGGGVFNLSPQSMLTMRMEAGFHMKPGRVRDLAEELGNSGGSIQSVRNAIEGASMPTYAFGIIGAGLQGAYSEVQKKAAEALKDAEGVLTNWKDNLTRAADSVERAEEESSPDPTNTPPFDPSKLGGGGMPKFDPSGFDPNGLNPGGLDPNGLDPNGLDPNGLDPNGLDPNGLDPNGLDPNGLDPNGLDPNGLDPNGLDPNGLDPNGLDPNGLDPNGLDPNGLKPNGLDPNLSGVGDPTNTSLANAAPTDLRSLVDPRLVDPNALGNTGTGLRNSIGTPMGGGSGGGIGGPGGGLGGLGNAARGLGANGMPFMPFAPMGGASAGGDKDRERERGASLSEDESTWLGDEEVAPPVIGMEEDR</sequence>
<proteinExistence type="predicted"/>
<keyword evidence="3" id="KW-1185">Reference proteome</keyword>
<dbReference type="PANTHER" id="PTHR21523:SF14">
    <property type="entry name" value="EXPORTED REPETITIVE PROTEIN"/>
    <property type="match status" value="1"/>
</dbReference>
<accession>A0A1H1ASR6</accession>
<reference evidence="2 3" key="1">
    <citation type="submission" date="2016-10" db="EMBL/GenBank/DDBJ databases">
        <authorList>
            <person name="de Groot N.N."/>
        </authorList>
    </citation>
    <scope>NUCLEOTIDE SEQUENCE [LARGE SCALE GENOMIC DNA]</scope>
    <source>
        <strain evidence="2 3">DSM 43794</strain>
    </source>
</reference>
<organism evidence="2 3">
    <name type="scientific">Thermostaphylospora chromogena</name>
    <dbReference type="NCBI Taxonomy" id="35622"/>
    <lineage>
        <taxon>Bacteria</taxon>
        <taxon>Bacillati</taxon>
        <taxon>Actinomycetota</taxon>
        <taxon>Actinomycetes</taxon>
        <taxon>Streptosporangiales</taxon>
        <taxon>Thermomonosporaceae</taxon>
        <taxon>Thermostaphylospora</taxon>
    </lineage>
</organism>
<evidence type="ECO:0000313" key="2">
    <source>
        <dbReference type="EMBL" id="SDQ42690.1"/>
    </source>
</evidence>
<dbReference type="EMBL" id="FNKK01000002">
    <property type="protein sequence ID" value="SDQ42690.1"/>
    <property type="molecule type" value="Genomic_DNA"/>
</dbReference>
<dbReference type="RefSeq" id="WP_093257594.1">
    <property type="nucleotide sequence ID" value="NZ_FNKK01000002.1"/>
</dbReference>
<feature type="compositionally biased region" description="Basic and acidic residues" evidence="1">
    <location>
        <begin position="329"/>
        <end position="338"/>
    </location>
</feature>
<dbReference type="InterPro" id="IPR022536">
    <property type="entry name" value="EspC"/>
</dbReference>
<gene>
    <name evidence="2" type="ORF">SAMN04489764_0637</name>
</gene>
<evidence type="ECO:0000256" key="1">
    <source>
        <dbReference type="SAM" id="MobiDB-lite"/>
    </source>
</evidence>
<feature type="compositionally biased region" description="Polar residues" evidence="1">
    <location>
        <begin position="269"/>
        <end position="281"/>
    </location>
</feature>
<dbReference type="AlphaFoldDB" id="A0A1H1ASR6"/>
<protein>
    <submittedName>
        <fullName evidence="2">Excreted virulence factor EspC, type VII ESX diderm</fullName>
    </submittedName>
</protein>
<feature type="compositionally biased region" description="Gly residues" evidence="1">
    <location>
        <begin position="283"/>
        <end position="303"/>
    </location>
</feature>
<evidence type="ECO:0000313" key="3">
    <source>
        <dbReference type="Proteomes" id="UP000217103"/>
    </source>
</evidence>
<dbReference type="Proteomes" id="UP000217103">
    <property type="component" value="Unassembled WGS sequence"/>
</dbReference>
<dbReference type="OrthoDB" id="3534520at2"/>
<name>A0A1H1ASR6_9ACTN</name>
<feature type="compositionally biased region" description="Acidic residues" evidence="1">
    <location>
        <begin position="342"/>
        <end position="354"/>
    </location>
</feature>
<dbReference type="STRING" id="35622.SAMN04489764_0637"/>
<dbReference type="PANTHER" id="PTHR21523">
    <property type="match status" value="1"/>
</dbReference>
<dbReference type="Pfam" id="PF10824">
    <property type="entry name" value="T7SS_ESX_EspC"/>
    <property type="match status" value="1"/>
</dbReference>
<dbReference type="GO" id="GO:0009306">
    <property type="term" value="P:protein secretion"/>
    <property type="evidence" value="ECO:0007669"/>
    <property type="project" value="InterPro"/>
</dbReference>
<feature type="compositionally biased region" description="Low complexity" evidence="1">
    <location>
        <begin position="143"/>
        <end position="227"/>
    </location>
</feature>
<feature type="region of interest" description="Disordered" evidence="1">
    <location>
        <begin position="103"/>
        <end position="365"/>
    </location>
</feature>
<feature type="compositionally biased region" description="Low complexity" evidence="1">
    <location>
        <begin position="304"/>
        <end position="313"/>
    </location>
</feature>